<reference evidence="12 13" key="1">
    <citation type="submission" date="2016-10" db="EMBL/GenBank/DDBJ databases">
        <authorList>
            <person name="de Groot N.N."/>
        </authorList>
    </citation>
    <scope>NUCLEOTIDE SEQUENCE [LARGE SCALE GENOMIC DNA]</scope>
    <source>
        <strain evidence="12 13">DSM 18438</strain>
    </source>
</reference>
<comment type="subcellular location">
    <subcellularLocation>
        <location evidence="1">Cell membrane</location>
        <topology evidence="1">Multi-pass membrane protein</topology>
    </subcellularLocation>
</comment>
<evidence type="ECO:0000259" key="10">
    <source>
        <dbReference type="PROSITE" id="PS50109"/>
    </source>
</evidence>
<evidence type="ECO:0000256" key="2">
    <source>
        <dbReference type="ARBA" id="ARBA00022475"/>
    </source>
</evidence>
<evidence type="ECO:0000256" key="5">
    <source>
        <dbReference type="ARBA" id="ARBA00022989"/>
    </source>
</evidence>
<dbReference type="InterPro" id="IPR001789">
    <property type="entry name" value="Sig_transdc_resp-reg_receiver"/>
</dbReference>
<gene>
    <name evidence="12" type="ORF">SAMN05660443_2503</name>
</gene>
<feature type="transmembrane region" description="Helical" evidence="9">
    <location>
        <begin position="20"/>
        <end position="42"/>
    </location>
</feature>
<keyword evidence="5 9" id="KW-1133">Transmembrane helix</keyword>
<evidence type="ECO:0000259" key="11">
    <source>
        <dbReference type="PROSITE" id="PS50110"/>
    </source>
</evidence>
<accession>A0A1I1J262</accession>
<dbReference type="AlphaFoldDB" id="A0A1I1J262"/>
<dbReference type="PROSITE" id="PS50110">
    <property type="entry name" value="RESPONSE_REGULATORY"/>
    <property type="match status" value="1"/>
</dbReference>
<dbReference type="EMBL" id="FOLH01000005">
    <property type="protein sequence ID" value="SFC39550.1"/>
    <property type="molecule type" value="Genomic_DNA"/>
</dbReference>
<dbReference type="Gene3D" id="3.40.50.2300">
    <property type="match status" value="1"/>
</dbReference>
<evidence type="ECO:0000313" key="12">
    <source>
        <dbReference type="EMBL" id="SFC39550.1"/>
    </source>
</evidence>
<evidence type="ECO:0000256" key="8">
    <source>
        <dbReference type="PROSITE-ProRule" id="PRU00169"/>
    </source>
</evidence>
<dbReference type="InterPro" id="IPR005467">
    <property type="entry name" value="His_kinase_dom"/>
</dbReference>
<dbReference type="InterPro" id="IPR033479">
    <property type="entry name" value="dCache_1"/>
</dbReference>
<dbReference type="PANTHER" id="PTHR45339:SF1">
    <property type="entry name" value="HYBRID SIGNAL TRANSDUCTION HISTIDINE KINASE J"/>
    <property type="match status" value="1"/>
</dbReference>
<dbReference type="Proteomes" id="UP000199058">
    <property type="component" value="Unassembled WGS sequence"/>
</dbReference>
<evidence type="ECO:0000256" key="1">
    <source>
        <dbReference type="ARBA" id="ARBA00004651"/>
    </source>
</evidence>
<dbReference type="InterPro" id="IPR011006">
    <property type="entry name" value="CheY-like_superfamily"/>
</dbReference>
<keyword evidence="13" id="KW-1185">Reference proteome</keyword>
<dbReference type="Gene3D" id="3.30.450.20">
    <property type="entry name" value="PAS domain"/>
    <property type="match status" value="1"/>
</dbReference>
<keyword evidence="7 9" id="KW-0472">Membrane</keyword>
<evidence type="ECO:0000256" key="4">
    <source>
        <dbReference type="ARBA" id="ARBA00022692"/>
    </source>
</evidence>
<dbReference type="Pfam" id="PF02518">
    <property type="entry name" value="HATPase_c"/>
    <property type="match status" value="1"/>
</dbReference>
<proteinExistence type="predicted"/>
<dbReference type="InterPro" id="IPR003594">
    <property type="entry name" value="HATPase_dom"/>
</dbReference>
<organism evidence="12 13">
    <name type="scientific">Marinospirillum celere</name>
    <dbReference type="NCBI Taxonomy" id="1122252"/>
    <lineage>
        <taxon>Bacteria</taxon>
        <taxon>Pseudomonadati</taxon>
        <taxon>Pseudomonadota</taxon>
        <taxon>Gammaproteobacteria</taxon>
        <taxon>Oceanospirillales</taxon>
        <taxon>Oceanospirillaceae</taxon>
        <taxon>Marinospirillum</taxon>
    </lineage>
</organism>
<dbReference type="Pfam" id="PF02743">
    <property type="entry name" value="dCache_1"/>
    <property type="match status" value="1"/>
</dbReference>
<evidence type="ECO:0000256" key="9">
    <source>
        <dbReference type="SAM" id="Phobius"/>
    </source>
</evidence>
<protein>
    <submittedName>
        <fullName evidence="12">Cache domain-containing protein</fullName>
    </submittedName>
</protein>
<dbReference type="CDD" id="cd17546">
    <property type="entry name" value="REC_hyHK_CKI1_RcsC-like"/>
    <property type="match status" value="1"/>
</dbReference>
<dbReference type="SUPFAM" id="SSF55874">
    <property type="entry name" value="ATPase domain of HSP90 chaperone/DNA topoisomerase II/histidine kinase"/>
    <property type="match status" value="1"/>
</dbReference>
<dbReference type="CDD" id="cd18774">
    <property type="entry name" value="PDC2_HK_sensor"/>
    <property type="match status" value="1"/>
</dbReference>
<dbReference type="Gene3D" id="3.30.565.10">
    <property type="entry name" value="Histidine kinase-like ATPase, C-terminal domain"/>
    <property type="match status" value="1"/>
</dbReference>
<dbReference type="GO" id="GO:0000160">
    <property type="term" value="P:phosphorelay signal transduction system"/>
    <property type="evidence" value="ECO:0007669"/>
    <property type="project" value="UniProtKB-KW"/>
</dbReference>
<evidence type="ECO:0000313" key="13">
    <source>
        <dbReference type="Proteomes" id="UP000199058"/>
    </source>
</evidence>
<keyword evidence="6" id="KW-0902">Two-component regulatory system</keyword>
<feature type="modified residue" description="4-aspartylphosphate" evidence="8">
    <location>
        <position position="821"/>
    </location>
</feature>
<evidence type="ECO:0000256" key="7">
    <source>
        <dbReference type="ARBA" id="ARBA00023136"/>
    </source>
</evidence>
<evidence type="ECO:0000256" key="6">
    <source>
        <dbReference type="ARBA" id="ARBA00023012"/>
    </source>
</evidence>
<dbReference type="Pfam" id="PF00072">
    <property type="entry name" value="Response_reg"/>
    <property type="match status" value="1"/>
</dbReference>
<keyword evidence="4 9" id="KW-0812">Transmembrane</keyword>
<evidence type="ECO:0000256" key="3">
    <source>
        <dbReference type="ARBA" id="ARBA00022553"/>
    </source>
</evidence>
<feature type="domain" description="Response regulatory" evidence="11">
    <location>
        <begin position="772"/>
        <end position="889"/>
    </location>
</feature>
<dbReference type="GO" id="GO:0005886">
    <property type="term" value="C:plasma membrane"/>
    <property type="evidence" value="ECO:0007669"/>
    <property type="project" value="UniProtKB-SubCell"/>
</dbReference>
<feature type="domain" description="Histidine kinase" evidence="10">
    <location>
        <begin position="550"/>
        <end position="763"/>
    </location>
</feature>
<sequence>MSTQKNSAPNLKSWLRTSRWLGLVLPVILLVSVLFLILVVLVNLSNKSSQNTFEREAEVQVLEMANLLAEQLELDLEAVEGLGALLARQTEAAFRHSVDLSEELPSAYTKSDRGFLYADQSAEAAIFFSALEERSIEKDREQLLRFHRLEPLLQSIYTGHDLISQVYINTPTSESMIYPWLDVSSQFSPDLDVREYPFFYLADQTHNPDQSAVWMDTYLDPAGRGWMLSLLFPVAVEGELKAVVGLDITLNALVRRMMAMSPPWKGYNLLMAADGTLLAFPPQGIFHWGVRMYPANTAEGRPQLNLLLRPDLRSQLDPLRQDAAGLIPLEFRDEKVLVSWSTLDLTGWKLLLVVSRDAVFSTRQQLLDDYSSLLWQGALSLLAVCLFFVLLVSRRDYKLLQRLATRASSPLAGAKTEVTKVVPAPVDDLLYQLSGPLLICRFDAQGQVLACNKAFEHFAKSSRTALKGKPLAPLLGLTELPQENWVDELDFSSSEHENTIWWVYVAPQGTTGGVVFMLDLTSYSLTRQQLQSERQRSRQAAKMKAEFSQVVIREANSLLVELHQLAQQQTTTEHYQACRDKILAVQRLLDDLLDMSDEGDLLDEKESEQEVLNLEAWIDEARESIAAQLEQQARHLKVNKARNLPVEVITDRRKMTRLLKHLLRQTLQLASEGDLVLGVDWNPAASSLQLDLLDEGGYLLDEERIQRFQASTPLGSNYQPATGGLGMGPLLTRQLVQELKGSLEVTSRPEGGLHIHLELPVSVDEQAQVAQRILVVDDGPVNSMLATSVLEKSGYQVDAASSGRKALELGLEQDYALVLMDIFMPDMDGLETTRHWRQLPGPNAGIPVIALTANALESDRSYFIEQGLDDYLAKPYRPTELRSLVDYWMKKTRG</sequence>
<dbReference type="PROSITE" id="PS50109">
    <property type="entry name" value="HIS_KIN"/>
    <property type="match status" value="1"/>
</dbReference>
<keyword evidence="2" id="KW-1003">Cell membrane</keyword>
<name>A0A1I1J262_9GAMM</name>
<dbReference type="InterPro" id="IPR036890">
    <property type="entry name" value="HATPase_C_sf"/>
</dbReference>
<dbReference type="RefSeq" id="WP_177203555.1">
    <property type="nucleotide sequence ID" value="NZ_FOLH01000005.1"/>
</dbReference>
<dbReference type="PANTHER" id="PTHR45339">
    <property type="entry name" value="HYBRID SIGNAL TRANSDUCTION HISTIDINE KINASE J"/>
    <property type="match status" value="1"/>
</dbReference>
<dbReference type="STRING" id="1122252.SAMN05660443_2503"/>
<dbReference type="SMART" id="SM00448">
    <property type="entry name" value="REC"/>
    <property type="match status" value="1"/>
</dbReference>
<dbReference type="SUPFAM" id="SSF52172">
    <property type="entry name" value="CheY-like"/>
    <property type="match status" value="1"/>
</dbReference>
<feature type="transmembrane region" description="Helical" evidence="9">
    <location>
        <begin position="373"/>
        <end position="392"/>
    </location>
</feature>
<keyword evidence="3 8" id="KW-0597">Phosphoprotein</keyword>